<keyword evidence="6" id="KW-0479">Metal-binding</keyword>
<evidence type="ECO:0000313" key="10">
    <source>
        <dbReference type="Proteomes" id="UP001177744"/>
    </source>
</evidence>
<evidence type="ECO:0000256" key="5">
    <source>
        <dbReference type="ARBA" id="ARBA00023136"/>
    </source>
</evidence>
<feature type="binding site" evidence="6">
    <location>
        <position position="210"/>
    </location>
    <ligand>
        <name>Zn(2+)</name>
        <dbReference type="ChEBI" id="CHEBI:29105"/>
    </ligand>
</feature>
<dbReference type="GO" id="GO:0016020">
    <property type="term" value="C:membrane"/>
    <property type="evidence" value="ECO:0007669"/>
    <property type="project" value="UniProtKB-SubCell"/>
</dbReference>
<dbReference type="GO" id="GO:0046872">
    <property type="term" value="F:metal ion binding"/>
    <property type="evidence" value="ECO:0007669"/>
    <property type="project" value="UniProtKB-KW"/>
</dbReference>
<evidence type="ECO:0000313" key="9">
    <source>
        <dbReference type="EMBL" id="KAK1329180.1"/>
    </source>
</evidence>
<dbReference type="AlphaFoldDB" id="A0AA40HEE3"/>
<dbReference type="InterPro" id="IPR004254">
    <property type="entry name" value="AdipoR/HlyIII-related"/>
</dbReference>
<feature type="transmembrane region" description="Helical" evidence="8">
    <location>
        <begin position="190"/>
        <end position="212"/>
    </location>
</feature>
<feature type="binding site" evidence="6">
    <location>
        <position position="369"/>
    </location>
    <ligand>
        <name>Zn(2+)</name>
        <dbReference type="ChEBI" id="CHEBI:29105"/>
    </ligand>
</feature>
<dbReference type="Pfam" id="PF03006">
    <property type="entry name" value="HlyIII"/>
    <property type="match status" value="1"/>
</dbReference>
<dbReference type="Proteomes" id="UP001177744">
    <property type="component" value="Unassembled WGS sequence"/>
</dbReference>
<evidence type="ECO:0000256" key="2">
    <source>
        <dbReference type="ARBA" id="ARBA00007018"/>
    </source>
</evidence>
<evidence type="ECO:0000256" key="1">
    <source>
        <dbReference type="ARBA" id="ARBA00004141"/>
    </source>
</evidence>
<organism evidence="9 10">
    <name type="scientific">Cnephaeus nilssonii</name>
    <name type="common">Northern bat</name>
    <name type="synonym">Eptesicus nilssonii</name>
    <dbReference type="NCBI Taxonomy" id="3371016"/>
    <lineage>
        <taxon>Eukaryota</taxon>
        <taxon>Metazoa</taxon>
        <taxon>Chordata</taxon>
        <taxon>Craniata</taxon>
        <taxon>Vertebrata</taxon>
        <taxon>Euteleostomi</taxon>
        <taxon>Mammalia</taxon>
        <taxon>Eutheria</taxon>
        <taxon>Laurasiatheria</taxon>
        <taxon>Chiroptera</taxon>
        <taxon>Yangochiroptera</taxon>
        <taxon>Vespertilionidae</taxon>
        <taxon>Cnephaeus</taxon>
    </lineage>
</organism>
<feature type="binding site" evidence="6">
    <location>
        <position position="365"/>
    </location>
    <ligand>
        <name>Zn(2+)</name>
        <dbReference type="ChEBI" id="CHEBI:29105"/>
    </ligand>
</feature>
<comment type="caution">
    <text evidence="9">The sequence shown here is derived from an EMBL/GenBank/DDBJ whole genome shotgun (WGS) entry which is preliminary data.</text>
</comment>
<evidence type="ECO:0000256" key="6">
    <source>
        <dbReference type="PIRSR" id="PIRSR604254-1"/>
    </source>
</evidence>
<evidence type="ECO:0000256" key="4">
    <source>
        <dbReference type="ARBA" id="ARBA00022989"/>
    </source>
</evidence>
<gene>
    <name evidence="9" type="ORF">QTO34_011360</name>
</gene>
<evidence type="ECO:0000256" key="8">
    <source>
        <dbReference type="SAM" id="Phobius"/>
    </source>
</evidence>
<evidence type="ECO:0008006" key="11">
    <source>
        <dbReference type="Google" id="ProtNLM"/>
    </source>
</evidence>
<evidence type="ECO:0000256" key="7">
    <source>
        <dbReference type="SAM" id="MobiDB-lite"/>
    </source>
</evidence>
<feature type="transmembrane region" description="Helical" evidence="8">
    <location>
        <begin position="405"/>
        <end position="429"/>
    </location>
</feature>
<proteinExistence type="inferred from homology"/>
<reference evidence="9" key="1">
    <citation type="submission" date="2023-06" db="EMBL/GenBank/DDBJ databases">
        <title>Reference genome for the Northern bat (Eptesicus nilssonii), a most northern bat species.</title>
        <authorList>
            <person name="Laine V.N."/>
            <person name="Pulliainen A.T."/>
            <person name="Lilley T.M."/>
        </authorList>
    </citation>
    <scope>NUCLEOTIDE SEQUENCE</scope>
    <source>
        <strain evidence="9">BLF_Eptnil</strain>
        <tissue evidence="9">Kidney</tissue>
    </source>
</reference>
<feature type="region of interest" description="Disordered" evidence="7">
    <location>
        <begin position="76"/>
        <end position="95"/>
    </location>
</feature>
<sequence length="452" mass="48935">MGLGHPALLPGGWTRLGLFSGSFVSHPLACWQATLLPPVGLAGRSTRACGPTCLGAPVKLWGGSIRLAGPAPPIVPRNVPGRGGLRPAGQEPRPPGGIAQVNVEVQATMLSLKLPQLLQVHQVPRVFWEDGIVSGYRRPTSSALDCVLSSFQMTNETVNIWTHFLPTWYFLWRLLVLAGGPGFRAEPYHWPLLVFLLPTCLYPFASCCAHTFSSMSPRARHICYFLDYGALSLYSLGCAFPYAAYSMPASWLHGRLHQLFVPAAALNSFLCTGLSCYSRFPELESPGLSKILRTGAFAYPFLFDNLPLFYRLGLCWGRGHSCGQEALSTNHGYHLLCALLTGFLFASHLPERLAPGRFDYIGHSHQLFHICAVLGTHFQLEAVLADMESRQAWLATQDPPLGLTGTVATLGLAVAGNLLIIAAFTASLFRAPSTCPLLQGGPLEGGSDAKQQ</sequence>
<feature type="transmembrane region" description="Helical" evidence="8">
    <location>
        <begin position="224"/>
        <end position="247"/>
    </location>
</feature>
<dbReference type="GO" id="GO:0038023">
    <property type="term" value="F:signaling receptor activity"/>
    <property type="evidence" value="ECO:0007669"/>
    <property type="project" value="TreeGrafter"/>
</dbReference>
<keyword evidence="3 8" id="KW-0812">Transmembrane</keyword>
<keyword evidence="5 8" id="KW-0472">Membrane</keyword>
<keyword evidence="10" id="KW-1185">Reference proteome</keyword>
<dbReference type="PANTHER" id="PTHR20855:SF39">
    <property type="entry name" value="MEMBRANE PROGESTIN RECEPTOR DELTA"/>
    <property type="match status" value="1"/>
</dbReference>
<evidence type="ECO:0000256" key="3">
    <source>
        <dbReference type="ARBA" id="ARBA00022692"/>
    </source>
</evidence>
<name>A0AA40HEE3_CNENI</name>
<accession>A0AA40HEE3</accession>
<comment type="subcellular location">
    <subcellularLocation>
        <location evidence="1">Membrane</location>
        <topology evidence="1">Multi-pass membrane protein</topology>
    </subcellularLocation>
</comment>
<keyword evidence="6" id="KW-0862">Zinc</keyword>
<keyword evidence="4 8" id="KW-1133">Transmembrane helix</keyword>
<comment type="similarity">
    <text evidence="2">Belongs to the ADIPOR family.</text>
</comment>
<protein>
    <recommendedName>
        <fullName evidence="11">Progestin and adipoQ receptor family member 6</fullName>
    </recommendedName>
</protein>
<dbReference type="EMBL" id="JAULJE010000022">
    <property type="protein sequence ID" value="KAK1329180.1"/>
    <property type="molecule type" value="Genomic_DNA"/>
</dbReference>
<dbReference type="PANTHER" id="PTHR20855">
    <property type="entry name" value="ADIPOR/PROGESTIN RECEPTOR-RELATED"/>
    <property type="match status" value="1"/>
</dbReference>